<organism evidence="9 10">
    <name type="scientific">Apophysomyces ossiformis</name>
    <dbReference type="NCBI Taxonomy" id="679940"/>
    <lineage>
        <taxon>Eukaryota</taxon>
        <taxon>Fungi</taxon>
        <taxon>Fungi incertae sedis</taxon>
        <taxon>Mucoromycota</taxon>
        <taxon>Mucoromycotina</taxon>
        <taxon>Mucoromycetes</taxon>
        <taxon>Mucorales</taxon>
        <taxon>Mucorineae</taxon>
        <taxon>Mucoraceae</taxon>
        <taxon>Apophysomyces</taxon>
    </lineage>
</organism>
<feature type="transmembrane region" description="Helical" evidence="6">
    <location>
        <begin position="880"/>
        <end position="898"/>
    </location>
</feature>
<evidence type="ECO:0000313" key="9">
    <source>
        <dbReference type="EMBL" id="KAF7721549.1"/>
    </source>
</evidence>
<feature type="transmembrane region" description="Helical" evidence="6">
    <location>
        <begin position="905"/>
        <end position="922"/>
    </location>
</feature>
<dbReference type="PANTHER" id="PTHR37994">
    <property type="entry name" value="ARAE_2_N DOMAIN-CONTAINING PROTEIN-RELATED"/>
    <property type="match status" value="1"/>
</dbReference>
<feature type="compositionally biased region" description="Acidic residues" evidence="5">
    <location>
        <begin position="500"/>
        <end position="525"/>
    </location>
</feature>
<dbReference type="AlphaFoldDB" id="A0A8H7BG19"/>
<feature type="region of interest" description="Disordered" evidence="5">
    <location>
        <begin position="474"/>
        <end position="558"/>
    </location>
</feature>
<feature type="transmembrane region" description="Helical" evidence="6">
    <location>
        <begin position="291"/>
        <end position="315"/>
    </location>
</feature>
<dbReference type="EMBL" id="JABAYA010000255">
    <property type="protein sequence ID" value="KAF7721549.1"/>
    <property type="molecule type" value="Genomic_DNA"/>
</dbReference>
<evidence type="ECO:0000256" key="5">
    <source>
        <dbReference type="SAM" id="MobiDB-lite"/>
    </source>
</evidence>
<feature type="transmembrane region" description="Helical" evidence="6">
    <location>
        <begin position="43"/>
        <end position="63"/>
    </location>
</feature>
<evidence type="ECO:0000256" key="1">
    <source>
        <dbReference type="ARBA" id="ARBA00004141"/>
    </source>
</evidence>
<proteinExistence type="predicted"/>
<name>A0A8H7BG19_9FUNG</name>
<keyword evidence="3 6" id="KW-1133">Transmembrane helix</keyword>
<keyword evidence="4 6" id="KW-0472">Membrane</keyword>
<evidence type="ECO:0000259" key="8">
    <source>
        <dbReference type="Pfam" id="PF13515"/>
    </source>
</evidence>
<comment type="subcellular location">
    <subcellularLocation>
        <location evidence="1">Membrane</location>
        <topology evidence="1">Multi-pass membrane protein</topology>
    </subcellularLocation>
</comment>
<dbReference type="GO" id="GO:0016020">
    <property type="term" value="C:membrane"/>
    <property type="evidence" value="ECO:0007669"/>
    <property type="project" value="UniProtKB-SubCell"/>
</dbReference>
<feature type="domain" description="Integral membrane bound transporter" evidence="8">
    <location>
        <begin position="852"/>
        <end position="977"/>
    </location>
</feature>
<evidence type="ECO:0000256" key="2">
    <source>
        <dbReference type="ARBA" id="ARBA00022692"/>
    </source>
</evidence>
<feature type="compositionally biased region" description="Basic and acidic residues" evidence="5">
    <location>
        <begin position="488"/>
        <end position="499"/>
    </location>
</feature>
<keyword evidence="10" id="KW-1185">Reference proteome</keyword>
<keyword evidence="2 6" id="KW-0812">Transmembrane</keyword>
<evidence type="ECO:0000256" key="6">
    <source>
        <dbReference type="SAM" id="Phobius"/>
    </source>
</evidence>
<comment type="caution">
    <text evidence="9">The sequence shown here is derived from an EMBL/GenBank/DDBJ whole genome shotgun (WGS) entry which is preliminary data.</text>
</comment>
<feature type="transmembrane region" description="Helical" evidence="6">
    <location>
        <begin position="821"/>
        <end position="846"/>
    </location>
</feature>
<feature type="transmembrane region" description="Helical" evidence="6">
    <location>
        <begin position="150"/>
        <end position="172"/>
    </location>
</feature>
<evidence type="ECO:0000256" key="4">
    <source>
        <dbReference type="ARBA" id="ARBA00023136"/>
    </source>
</evidence>
<feature type="transmembrane region" description="Helical" evidence="6">
    <location>
        <begin position="75"/>
        <end position="96"/>
    </location>
</feature>
<dbReference type="Pfam" id="PF10334">
    <property type="entry name" value="BRE4"/>
    <property type="match status" value="1"/>
</dbReference>
<feature type="transmembrane region" description="Helical" evidence="6">
    <location>
        <begin position="112"/>
        <end position="130"/>
    </location>
</feature>
<dbReference type="Pfam" id="PF13515">
    <property type="entry name" value="FUSC_2"/>
    <property type="match status" value="1"/>
</dbReference>
<evidence type="ECO:0000256" key="3">
    <source>
        <dbReference type="ARBA" id="ARBA00022989"/>
    </source>
</evidence>
<dbReference type="Proteomes" id="UP000605846">
    <property type="component" value="Unassembled WGS sequence"/>
</dbReference>
<dbReference type="InterPro" id="IPR018820">
    <property type="entry name" value="BRE4-related_DUF2421"/>
</dbReference>
<feature type="domain" description="DUF2421" evidence="7">
    <location>
        <begin position="984"/>
        <end position="1204"/>
    </location>
</feature>
<evidence type="ECO:0000259" key="7">
    <source>
        <dbReference type="Pfam" id="PF10334"/>
    </source>
</evidence>
<dbReference type="InterPro" id="IPR049453">
    <property type="entry name" value="Memb_transporter_dom"/>
</dbReference>
<feature type="transmembrane region" description="Helical" evidence="6">
    <location>
        <begin position="928"/>
        <end position="946"/>
    </location>
</feature>
<sequence>MIYTGSKSLQYLRIPVYTIFKNLTIILIAYGEVIWFGGKVTRLMLMSFGLMVLSSVVAGWTDVSDTLSAIVGQKMAFAGYIWMAANCFSSAAFVLYMRKRIKQINFRDFDTVYYNNLLSIPLLIIPSFLLEDWSTENLNRTFPSDVRQQMVFAMIFSGVSAFVMSYASAWCVRTTSSTTYSMVGALNKLPLALSGIVLFDDPATFPNITAILIGQTLPLQTIRQRLYEIWQSLTWPVILKILKADIAVTVALGLLMIEPIREKTQVGIVFASVAVEFVHPSKSYGMIAESIGFGAIMCSLAAGWSLLGTYCVSLARDPTETRIAQPKMCAIAAMFEFFGAVGLNYVRVKVDQANVGGQLTKLLECFDGIARRQVDGFLHVGTPEEHSLARSHPEPLAKIHQILDSHIEPLVSTKRVVRREIGLNYVAPVDVAALTKVVKAMRVPLQGIGLSRVMESNMRKAEIRHRLADRLKTFAARDELDPPSARNNVEDSIRTKNSDSDLDTGSDSEDHDDYDPYGEEEELPKEEDLGLHTSSSSTPDTRSHPQTATEGKPYLDGETVRMDQAAFTTSAWRKEYNELMSHARPLYLELVSACTDAVDESIKRLYRMQRIDPRLQDKPFFYRFFHKLDPLPEPRNIDPSLSLLAAIERFDRHRLDGLDRLYSCQSPRRILFLLLLFQYNVREYCEKVYTLSSLIYEMDNVRTKRKIWTPHFSLRKFLRSKTKTEEDFDLDVPKAVAENNPLTLQRTLTHRTAMLEMEEPHSRLFAPSRGIVGQKESQVSGSGSLRDNKLDPLTYHDPDVAFPATPFQRFCYKIYVFSIDYLYTAETLFALRVGILVMLLSLPAYINSSVGWYNDVRGQWSVVVALIWMGPSMGSNFFGTVTRTVGSFIGAICAIIIWEASRGTAAGILVLTFVFNLPFWFIYIKGQFWRPAGMFSLITISLIIGYTYNHIQQGQTYTIGDVAWQRLLSVVVGVAGAHIMSVFPFPTTGRVELRRRIANTLGEFGALYSSFLALVLKNSREDEAVRLRNRKIFDVLSQSIRRQIKGARVLLEQSRFEPALRGVFPEDKYLHILQILDNILHIMLAIENAMEKTNARWRAKLVKSTWRERKELVLKKDNLKIASFLTAFQLGANALVNKTSLPPYVLRPTRARLNLTMKVRTLSHFTPDRLRDQDFTYYSAYLMNSEQLAVEIEQLIATIRDLVGPDSVSRWLDYRH</sequence>
<feature type="compositionally biased region" description="Polar residues" evidence="5">
    <location>
        <begin position="532"/>
        <end position="549"/>
    </location>
</feature>
<dbReference type="OrthoDB" id="417037at2759"/>
<feature type="transmembrane region" description="Helical" evidence="6">
    <location>
        <begin position="327"/>
        <end position="346"/>
    </location>
</feature>
<feature type="transmembrane region" description="Helical" evidence="6">
    <location>
        <begin position="967"/>
        <end position="985"/>
    </location>
</feature>
<accession>A0A8H7BG19</accession>
<evidence type="ECO:0000313" key="10">
    <source>
        <dbReference type="Proteomes" id="UP000605846"/>
    </source>
</evidence>
<gene>
    <name evidence="9" type="primary">VRG4_2</name>
    <name evidence="9" type="ORF">EC973_004506</name>
</gene>
<feature type="transmembrane region" description="Helical" evidence="6">
    <location>
        <begin position="14"/>
        <end position="36"/>
    </location>
</feature>
<protein>
    <submittedName>
        <fullName evidence="9">GDP-mannose transporter into the lumen of the Golgi</fullName>
    </submittedName>
</protein>
<dbReference type="NCBIfam" id="TIGR00803">
    <property type="entry name" value="nst"/>
    <property type="match status" value="1"/>
</dbReference>
<reference evidence="9" key="1">
    <citation type="submission" date="2020-01" db="EMBL/GenBank/DDBJ databases">
        <title>Genome Sequencing of Three Apophysomyces-Like Fungal Strains Confirms a Novel Fungal Genus in the Mucoromycota with divergent Burkholderia-like Endosymbiotic Bacteria.</title>
        <authorList>
            <person name="Stajich J.E."/>
            <person name="Macias A.M."/>
            <person name="Carter-House D."/>
            <person name="Lovett B."/>
            <person name="Kasson L.R."/>
            <person name="Berry K."/>
            <person name="Grigoriev I."/>
            <person name="Chang Y."/>
            <person name="Spatafora J."/>
            <person name="Kasson M.T."/>
        </authorList>
    </citation>
    <scope>NUCLEOTIDE SEQUENCE</scope>
    <source>
        <strain evidence="9">NRRL A-21654</strain>
    </source>
</reference>